<evidence type="ECO:0000256" key="2">
    <source>
        <dbReference type="PROSITE-ProRule" id="PRU00335"/>
    </source>
</evidence>
<feature type="region of interest" description="Disordered" evidence="4">
    <location>
        <begin position="1"/>
        <end position="58"/>
    </location>
</feature>
<dbReference type="InterPro" id="IPR041474">
    <property type="entry name" value="NicS_C"/>
</dbReference>
<gene>
    <name evidence="6" type="ORF">BKIR_c61_1144</name>
</gene>
<dbReference type="Proteomes" id="UP000003511">
    <property type="component" value="Unassembled WGS sequence"/>
</dbReference>
<dbReference type="SUPFAM" id="SSF48498">
    <property type="entry name" value="Tetracyclin repressor-like, C-terminal domain"/>
    <property type="match status" value="1"/>
</dbReference>
<protein>
    <submittedName>
        <fullName evidence="6">Transcriptional regulator, TetR family</fullName>
    </submittedName>
</protein>
<dbReference type="InterPro" id="IPR036271">
    <property type="entry name" value="Tet_transcr_reg_TetR-rel_C_sf"/>
</dbReference>
<evidence type="ECO:0000256" key="3">
    <source>
        <dbReference type="SAM" id="Coils"/>
    </source>
</evidence>
<reference evidence="6 7" key="2">
    <citation type="submission" date="2011-10" db="EMBL/GenBank/DDBJ databases">
        <title>Draft genome sequence of Candidatus Burkholderia kirkii.</title>
        <authorList>
            <person name="Carlier A.L."/>
            <person name="Eberl L."/>
        </authorList>
    </citation>
    <scope>NUCLEOTIDE SEQUENCE [LARGE SCALE GENOMIC DNA]</scope>
    <source>
        <strain evidence="6 7">UZHbot1</strain>
    </source>
</reference>
<sequence>MPRTARTPKPVLESIPNAALRQKNLDRKMKKGSKAASTAPSSTTVERRRKYDPEETKRNIRDIATQEFSAMGLAGARVDAIAERTNTTKRMLYYYFGSKEGLYEAVLEQVYGDIRALEQELQLAEMEPEEALREFVGFTFDYHDKHRDFVRLVTIENIHAAKYIEQSKAFKARNSTVVKTIEDLIARGVAAGQFRDDVDPIDLHLMISSFCFHRVANRHTWGAAFGRDPSGLRSRARHREIIVDAVLRFMRRDR</sequence>
<dbReference type="Gene3D" id="1.10.357.10">
    <property type="entry name" value="Tetracycline Repressor, domain 2"/>
    <property type="match status" value="1"/>
</dbReference>
<organism evidence="6 7">
    <name type="scientific">Candidatus Paraburkholderia kirkii UZHbot1</name>
    <dbReference type="NCBI Taxonomy" id="1055526"/>
    <lineage>
        <taxon>Bacteria</taxon>
        <taxon>Pseudomonadati</taxon>
        <taxon>Pseudomonadota</taxon>
        <taxon>Betaproteobacteria</taxon>
        <taxon>Burkholderiales</taxon>
        <taxon>Burkholderiaceae</taxon>
        <taxon>Paraburkholderia</taxon>
    </lineage>
</organism>
<dbReference type="GO" id="GO:0003677">
    <property type="term" value="F:DNA binding"/>
    <property type="evidence" value="ECO:0007669"/>
    <property type="project" value="UniProtKB-UniRule"/>
</dbReference>
<evidence type="ECO:0000313" key="7">
    <source>
        <dbReference type="Proteomes" id="UP000003511"/>
    </source>
</evidence>
<accession>G4MG11</accession>
<dbReference type="InterPro" id="IPR009057">
    <property type="entry name" value="Homeodomain-like_sf"/>
</dbReference>
<dbReference type="STRING" id="1055526.BKIR_c61_1144"/>
<dbReference type="EMBL" id="CAFE01000233">
    <property type="protein sequence ID" value="CCD40090.2"/>
    <property type="molecule type" value="Genomic_DNA"/>
</dbReference>
<evidence type="ECO:0000256" key="1">
    <source>
        <dbReference type="ARBA" id="ARBA00023125"/>
    </source>
</evidence>
<evidence type="ECO:0000259" key="5">
    <source>
        <dbReference type="PROSITE" id="PS50977"/>
    </source>
</evidence>
<keyword evidence="7" id="KW-1185">Reference proteome</keyword>
<reference evidence="6 7" key="1">
    <citation type="submission" date="2011-09" db="EMBL/GenBank/DDBJ databases">
        <authorList>
            <person name="Carlier A."/>
        </authorList>
    </citation>
    <scope>NUCLEOTIDE SEQUENCE [LARGE SCALE GENOMIC DNA]</scope>
    <source>
        <strain evidence="6 7">UZHbot1</strain>
    </source>
</reference>
<keyword evidence="1 2" id="KW-0238">DNA-binding</keyword>
<evidence type="ECO:0000256" key="4">
    <source>
        <dbReference type="SAM" id="MobiDB-lite"/>
    </source>
</evidence>
<feature type="compositionally biased region" description="Low complexity" evidence="4">
    <location>
        <begin position="34"/>
        <end position="44"/>
    </location>
</feature>
<dbReference type="Pfam" id="PF00440">
    <property type="entry name" value="TetR_N"/>
    <property type="match status" value="1"/>
</dbReference>
<dbReference type="InterPro" id="IPR050109">
    <property type="entry name" value="HTH-type_TetR-like_transc_reg"/>
</dbReference>
<dbReference type="BioCyc" id="CBUR1055526:G10QW-760-MONOMER"/>
<dbReference type="AlphaFoldDB" id="G4MG11"/>
<evidence type="ECO:0000313" key="6">
    <source>
        <dbReference type="EMBL" id="CCD40090.2"/>
    </source>
</evidence>
<dbReference type="PANTHER" id="PTHR30328:SF54">
    <property type="entry name" value="HTH-TYPE TRANSCRIPTIONAL REPRESSOR SCO4008"/>
    <property type="match status" value="1"/>
</dbReference>
<dbReference type="PROSITE" id="PS50977">
    <property type="entry name" value="HTH_TETR_2"/>
    <property type="match status" value="1"/>
</dbReference>
<proteinExistence type="predicted"/>
<feature type="domain" description="HTH tetR-type" evidence="5">
    <location>
        <begin position="54"/>
        <end position="114"/>
    </location>
</feature>
<dbReference type="InterPro" id="IPR001647">
    <property type="entry name" value="HTH_TetR"/>
</dbReference>
<comment type="caution">
    <text evidence="6">The sequence shown here is derived from an EMBL/GenBank/DDBJ whole genome shotgun (WGS) entry which is preliminary data.</text>
</comment>
<dbReference type="PANTHER" id="PTHR30328">
    <property type="entry name" value="TRANSCRIPTIONAL REPRESSOR"/>
    <property type="match status" value="1"/>
</dbReference>
<feature type="DNA-binding region" description="H-T-H motif" evidence="2">
    <location>
        <begin position="77"/>
        <end position="96"/>
    </location>
</feature>
<keyword evidence="3" id="KW-0175">Coiled coil</keyword>
<dbReference type="HOGENOM" id="CLU_069356_1_2_4"/>
<feature type="compositionally biased region" description="Basic and acidic residues" evidence="4">
    <location>
        <begin position="45"/>
        <end position="58"/>
    </location>
</feature>
<feature type="coiled-coil region" evidence="3">
    <location>
        <begin position="107"/>
        <end position="134"/>
    </location>
</feature>
<dbReference type="PRINTS" id="PR00455">
    <property type="entry name" value="HTHTETR"/>
</dbReference>
<name>G4MG11_9BURK</name>
<dbReference type="Pfam" id="PF17938">
    <property type="entry name" value="TetR_C_29"/>
    <property type="match status" value="1"/>
</dbReference>
<dbReference type="SUPFAM" id="SSF46689">
    <property type="entry name" value="Homeodomain-like"/>
    <property type="match status" value="1"/>
</dbReference>